<protein>
    <submittedName>
        <fullName evidence="1">Uncharacterized protein</fullName>
    </submittedName>
</protein>
<comment type="caution">
    <text evidence="1">The sequence shown here is derived from an EMBL/GenBank/DDBJ whole genome shotgun (WGS) entry which is preliminary data.</text>
</comment>
<dbReference type="AlphaFoldDB" id="A0A9W7W6W2"/>
<reference evidence="1 2" key="2">
    <citation type="journal article" date="2021" name="Curr. Genet.">
        <title>Genetic response to nitrogen starvation in the aggressive Eucalyptus foliar pathogen Teratosphaeria destructans.</title>
        <authorList>
            <person name="Havenga M."/>
            <person name="Wingfield B.D."/>
            <person name="Wingfield M.J."/>
            <person name="Dreyer L.L."/>
            <person name="Roets F."/>
            <person name="Aylward J."/>
        </authorList>
    </citation>
    <scope>NUCLEOTIDE SEQUENCE [LARGE SCALE GENOMIC DNA]</scope>
    <source>
        <strain evidence="1">CMW44962</strain>
    </source>
</reference>
<dbReference type="EMBL" id="RIBY02000058">
    <property type="protein sequence ID" value="KAH9845479.1"/>
    <property type="molecule type" value="Genomic_DNA"/>
</dbReference>
<keyword evidence="2" id="KW-1185">Reference proteome</keyword>
<sequence length="81" mass="8685">MGTDLIASLMSDTVIGVRVTDSVSISTRRPAVLYRTSHQLGRKDVLGANPTAKVWMVAVVNEAKSVRSGRNFIVVTVLSKG</sequence>
<gene>
    <name evidence="1" type="ORF">Tdes44962_MAKER06605</name>
</gene>
<proteinExistence type="predicted"/>
<reference evidence="1 2" key="1">
    <citation type="journal article" date="2018" name="IMA Fungus">
        <title>IMA Genome-F 10: Nine draft genome sequences of Claviceps purpurea s.lat., including C. arundinis, C. humidiphila, and C. cf. spartinae, pseudomolecules for the pitch canker pathogen Fusarium circinatum, draft genome of Davidsoniella eucalypti, Grosmannia galeiformis, Quambalaria eucalypti, and Teratosphaeria destructans.</title>
        <authorList>
            <person name="Wingfield B.D."/>
            <person name="Liu M."/>
            <person name="Nguyen H.D."/>
            <person name="Lane F.A."/>
            <person name="Morgan S.W."/>
            <person name="De Vos L."/>
            <person name="Wilken P.M."/>
            <person name="Duong T.A."/>
            <person name="Aylward J."/>
            <person name="Coetzee M.P."/>
            <person name="Dadej K."/>
            <person name="De Beer Z.W."/>
            <person name="Findlay W."/>
            <person name="Havenga M."/>
            <person name="Kolarik M."/>
            <person name="Menzies J.G."/>
            <person name="Naidoo K."/>
            <person name="Pochopski O."/>
            <person name="Shoukouhi P."/>
            <person name="Santana Q.C."/>
            <person name="Seifert K.A."/>
            <person name="Soal N."/>
            <person name="Steenkamp E.T."/>
            <person name="Tatham C.T."/>
            <person name="van der Nest M.A."/>
            <person name="Wingfield M.J."/>
        </authorList>
    </citation>
    <scope>NUCLEOTIDE SEQUENCE [LARGE SCALE GENOMIC DNA]</scope>
    <source>
        <strain evidence="1">CMW44962</strain>
    </source>
</reference>
<organism evidence="1 2">
    <name type="scientific">Teratosphaeria destructans</name>
    <dbReference type="NCBI Taxonomy" id="418781"/>
    <lineage>
        <taxon>Eukaryota</taxon>
        <taxon>Fungi</taxon>
        <taxon>Dikarya</taxon>
        <taxon>Ascomycota</taxon>
        <taxon>Pezizomycotina</taxon>
        <taxon>Dothideomycetes</taxon>
        <taxon>Dothideomycetidae</taxon>
        <taxon>Mycosphaerellales</taxon>
        <taxon>Teratosphaeriaceae</taxon>
        <taxon>Teratosphaeria</taxon>
    </lineage>
</organism>
<evidence type="ECO:0000313" key="2">
    <source>
        <dbReference type="Proteomes" id="UP001138500"/>
    </source>
</evidence>
<dbReference type="Proteomes" id="UP001138500">
    <property type="component" value="Unassembled WGS sequence"/>
</dbReference>
<name>A0A9W7W6W2_9PEZI</name>
<accession>A0A9W7W6W2</accession>
<evidence type="ECO:0000313" key="1">
    <source>
        <dbReference type="EMBL" id="KAH9845479.1"/>
    </source>
</evidence>